<dbReference type="EMBL" id="LAZR01014329">
    <property type="protein sequence ID" value="KKM17971.1"/>
    <property type="molecule type" value="Genomic_DNA"/>
</dbReference>
<accession>A0A0F9HRG9</accession>
<evidence type="ECO:0000313" key="1">
    <source>
        <dbReference type="EMBL" id="KKM17971.1"/>
    </source>
</evidence>
<comment type="caution">
    <text evidence="1">The sequence shown here is derived from an EMBL/GenBank/DDBJ whole genome shotgun (WGS) entry which is preliminary data.</text>
</comment>
<reference evidence="1" key="1">
    <citation type="journal article" date="2015" name="Nature">
        <title>Complex archaea that bridge the gap between prokaryotes and eukaryotes.</title>
        <authorList>
            <person name="Spang A."/>
            <person name="Saw J.H."/>
            <person name="Jorgensen S.L."/>
            <person name="Zaremba-Niedzwiedzka K."/>
            <person name="Martijn J."/>
            <person name="Lind A.E."/>
            <person name="van Eijk R."/>
            <person name="Schleper C."/>
            <person name="Guy L."/>
            <person name="Ettema T.J."/>
        </authorList>
    </citation>
    <scope>NUCLEOTIDE SEQUENCE</scope>
</reference>
<sequence length="68" mass="7786">MRPKYVVVDANAQHPLYLTADGVQDRARKFSTSEAANIIRLQAAKRHPNRWLIVNQIGTATRKEQRQS</sequence>
<dbReference type="AlphaFoldDB" id="A0A0F9HRG9"/>
<protein>
    <submittedName>
        <fullName evidence="1">Uncharacterized protein</fullName>
    </submittedName>
</protein>
<organism evidence="1">
    <name type="scientific">marine sediment metagenome</name>
    <dbReference type="NCBI Taxonomy" id="412755"/>
    <lineage>
        <taxon>unclassified sequences</taxon>
        <taxon>metagenomes</taxon>
        <taxon>ecological metagenomes</taxon>
    </lineage>
</organism>
<proteinExistence type="predicted"/>
<name>A0A0F9HRG9_9ZZZZ</name>
<gene>
    <name evidence="1" type="ORF">LCGC14_1670310</name>
</gene>